<feature type="transmembrane region" description="Helical" evidence="9">
    <location>
        <begin position="46"/>
        <end position="69"/>
    </location>
</feature>
<dbReference type="EMBL" id="JMCB01000014">
    <property type="protein sequence ID" value="KFE64308.1"/>
    <property type="molecule type" value="Genomic_DNA"/>
</dbReference>
<dbReference type="PROSITE" id="PS50113">
    <property type="entry name" value="PAC"/>
    <property type="match status" value="1"/>
</dbReference>
<dbReference type="SUPFAM" id="SSF55874">
    <property type="entry name" value="ATPase domain of HSP90 chaperone/DNA topoisomerase II/histidine kinase"/>
    <property type="match status" value="1"/>
</dbReference>
<keyword evidence="9" id="KW-0472">Membrane</keyword>
<dbReference type="EC" id="2.7.13.3" evidence="2"/>
<dbReference type="Pfam" id="PF02518">
    <property type="entry name" value="HATPase_c"/>
    <property type="match status" value="1"/>
</dbReference>
<evidence type="ECO:0000256" key="5">
    <source>
        <dbReference type="ARBA" id="ARBA00022777"/>
    </source>
</evidence>
<keyword evidence="4" id="KW-0547">Nucleotide-binding</keyword>
<dbReference type="InterPro" id="IPR035965">
    <property type="entry name" value="PAS-like_dom_sf"/>
</dbReference>
<feature type="domain" description="Histidine kinase" evidence="10">
    <location>
        <begin position="442"/>
        <end position="625"/>
    </location>
</feature>
<dbReference type="GO" id="GO:0004673">
    <property type="term" value="F:protein histidine kinase activity"/>
    <property type="evidence" value="ECO:0007669"/>
    <property type="project" value="UniProtKB-EC"/>
</dbReference>
<keyword evidence="9" id="KW-0812">Transmembrane</keyword>
<dbReference type="GO" id="GO:0000160">
    <property type="term" value="P:phosphorelay signal transduction system"/>
    <property type="evidence" value="ECO:0007669"/>
    <property type="project" value="UniProtKB-KW"/>
</dbReference>
<feature type="transmembrane region" description="Helical" evidence="9">
    <location>
        <begin position="179"/>
        <end position="200"/>
    </location>
</feature>
<dbReference type="Pfam" id="PF08448">
    <property type="entry name" value="PAS_4"/>
    <property type="match status" value="1"/>
</dbReference>
<evidence type="ECO:0000259" key="12">
    <source>
        <dbReference type="PROSITE" id="PS50113"/>
    </source>
</evidence>
<evidence type="ECO:0000259" key="10">
    <source>
        <dbReference type="PROSITE" id="PS50109"/>
    </source>
</evidence>
<dbReference type="InterPro" id="IPR000700">
    <property type="entry name" value="PAS-assoc_C"/>
</dbReference>
<gene>
    <name evidence="13" type="ORF">DB31_2102</name>
</gene>
<evidence type="ECO:0000256" key="2">
    <source>
        <dbReference type="ARBA" id="ARBA00012438"/>
    </source>
</evidence>
<keyword evidence="6" id="KW-0067">ATP-binding</keyword>
<dbReference type="PROSITE" id="PS50112">
    <property type="entry name" value="PAS"/>
    <property type="match status" value="1"/>
</dbReference>
<reference evidence="13 14" key="1">
    <citation type="submission" date="2014-04" db="EMBL/GenBank/DDBJ databases">
        <title>Genome assembly of Hyalangium minutum DSM 14724.</title>
        <authorList>
            <person name="Sharma G."/>
            <person name="Subramanian S."/>
        </authorList>
    </citation>
    <scope>NUCLEOTIDE SEQUENCE [LARGE SCALE GENOMIC DNA]</scope>
    <source>
        <strain evidence="13 14">DSM 14724</strain>
    </source>
</reference>
<dbReference type="STRING" id="394096.DB31_2102"/>
<accession>A0A085W9E5</accession>
<evidence type="ECO:0000256" key="4">
    <source>
        <dbReference type="ARBA" id="ARBA00022741"/>
    </source>
</evidence>
<keyword evidence="5" id="KW-0418">Kinase</keyword>
<dbReference type="InterPro" id="IPR036890">
    <property type="entry name" value="HATPase_C_sf"/>
</dbReference>
<dbReference type="NCBIfam" id="TIGR00229">
    <property type="entry name" value="sensory_box"/>
    <property type="match status" value="1"/>
</dbReference>
<evidence type="ECO:0000256" key="7">
    <source>
        <dbReference type="ARBA" id="ARBA00023012"/>
    </source>
</evidence>
<protein>
    <recommendedName>
        <fullName evidence="2">histidine kinase</fullName>
        <ecNumber evidence="2">2.7.13.3</ecNumber>
    </recommendedName>
</protein>
<feature type="region of interest" description="Disordered" evidence="8">
    <location>
        <begin position="606"/>
        <end position="626"/>
    </location>
</feature>
<dbReference type="SMART" id="SM00387">
    <property type="entry name" value="HATPase_c"/>
    <property type="match status" value="1"/>
</dbReference>
<dbReference type="GO" id="GO:0005524">
    <property type="term" value="F:ATP binding"/>
    <property type="evidence" value="ECO:0007669"/>
    <property type="project" value="UniProtKB-KW"/>
</dbReference>
<organism evidence="13 14">
    <name type="scientific">Hyalangium minutum</name>
    <dbReference type="NCBI Taxonomy" id="394096"/>
    <lineage>
        <taxon>Bacteria</taxon>
        <taxon>Pseudomonadati</taxon>
        <taxon>Myxococcota</taxon>
        <taxon>Myxococcia</taxon>
        <taxon>Myxococcales</taxon>
        <taxon>Cystobacterineae</taxon>
        <taxon>Archangiaceae</taxon>
        <taxon>Hyalangium</taxon>
    </lineage>
</organism>
<feature type="transmembrane region" description="Helical" evidence="9">
    <location>
        <begin position="101"/>
        <end position="117"/>
    </location>
</feature>
<evidence type="ECO:0000256" key="9">
    <source>
        <dbReference type="SAM" id="Phobius"/>
    </source>
</evidence>
<feature type="domain" description="PAC" evidence="12">
    <location>
        <begin position="291"/>
        <end position="346"/>
    </location>
</feature>
<dbReference type="AlphaFoldDB" id="A0A085W9E5"/>
<feature type="transmembrane region" description="Helical" evidence="9">
    <location>
        <begin position="75"/>
        <end position="94"/>
    </location>
</feature>
<evidence type="ECO:0000313" key="14">
    <source>
        <dbReference type="Proteomes" id="UP000028725"/>
    </source>
</evidence>
<dbReference type="InterPro" id="IPR004358">
    <property type="entry name" value="Sig_transdc_His_kin-like_C"/>
</dbReference>
<dbReference type="SUPFAM" id="SSF55785">
    <property type="entry name" value="PYP-like sensor domain (PAS domain)"/>
    <property type="match status" value="1"/>
</dbReference>
<dbReference type="PANTHER" id="PTHR43065:SF46">
    <property type="entry name" value="C4-DICARBOXYLATE TRANSPORT SENSOR PROTEIN DCTB"/>
    <property type="match status" value="1"/>
</dbReference>
<dbReference type="PRINTS" id="PR00344">
    <property type="entry name" value="BCTRLSENSOR"/>
</dbReference>
<dbReference type="InterPro" id="IPR005467">
    <property type="entry name" value="His_kinase_dom"/>
</dbReference>
<keyword evidence="9" id="KW-1133">Transmembrane helix</keyword>
<keyword evidence="14" id="KW-1185">Reference proteome</keyword>
<dbReference type="PANTHER" id="PTHR43065">
    <property type="entry name" value="SENSOR HISTIDINE KINASE"/>
    <property type="match status" value="1"/>
</dbReference>
<dbReference type="Proteomes" id="UP000028725">
    <property type="component" value="Unassembled WGS sequence"/>
</dbReference>
<evidence type="ECO:0000256" key="8">
    <source>
        <dbReference type="SAM" id="MobiDB-lite"/>
    </source>
</evidence>
<evidence type="ECO:0000256" key="6">
    <source>
        <dbReference type="ARBA" id="ARBA00022840"/>
    </source>
</evidence>
<evidence type="ECO:0000256" key="3">
    <source>
        <dbReference type="ARBA" id="ARBA00022679"/>
    </source>
</evidence>
<comment type="caution">
    <text evidence="13">The sequence shown here is derived from an EMBL/GenBank/DDBJ whole genome shotgun (WGS) entry which is preliminary data.</text>
</comment>
<evidence type="ECO:0000256" key="1">
    <source>
        <dbReference type="ARBA" id="ARBA00000085"/>
    </source>
</evidence>
<feature type="transmembrane region" description="Helical" evidence="9">
    <location>
        <begin position="148"/>
        <end position="167"/>
    </location>
</feature>
<keyword evidence="3" id="KW-0808">Transferase</keyword>
<keyword evidence="7" id="KW-0902">Two-component regulatory system</keyword>
<dbReference type="Gene3D" id="3.30.450.20">
    <property type="entry name" value="PAS domain"/>
    <property type="match status" value="1"/>
</dbReference>
<feature type="transmembrane region" description="Helical" evidence="9">
    <location>
        <begin position="123"/>
        <end position="141"/>
    </location>
</feature>
<evidence type="ECO:0000313" key="13">
    <source>
        <dbReference type="EMBL" id="KFE64308.1"/>
    </source>
</evidence>
<dbReference type="InterPro" id="IPR013656">
    <property type="entry name" value="PAS_4"/>
</dbReference>
<sequence>MALPSSASPTQTAPPPPVSRSWLLARLDSLLSEPLRKALPADLVRYRLLVGVACFFVLFNTLYALGALWAGLPPAPSLVASLLYMSVLVLARRASTIQPPSALLLACMAIAIIGATFEGRVPFVSTHAISTLIPVFAVYLAGARVGFFVTLTLLIALCVGYPLYFTLAGLSLPHLSPSLFWLMHLFSGLSLLGAWGIGALHNTARDAAQGSREQTLKALQQSENKLSSLLESTDDPALSMDKEGRLITANAAAKQVHFQQFGKEAVVGQPFWVEEPERARRWAPYMAQAFSGQRVRFEDEFELRGSLRLMDISLSPLLGEDGQVVGLTLFARDITLRKEAESRLGEMHRALLDVSRQAGMAEVATGVLHNVGNTLNSVNISTGLVTDRLRASRVSSLVRAAQLLHKHTADLPTFFTQDPKGQMFPAFLLTLSRQLQEERDALLQEMRSLSEGVDHIKSIVSMQQRHASTAGVQEQVELPQLIDEALRLHAASFEQLGIRIERDYAPVPPLSVDRHKLLQILVNLMSNARHALMESPRQDKRLIIGIRPEPDGNQVRIQVTDTGVGIAPENLPRLFMQGFTTKRTGHGFGLHISALAAEELRGRLSSESPGLGQGATFTLELPLEPS</sequence>
<dbReference type="PROSITE" id="PS50109">
    <property type="entry name" value="HIS_KIN"/>
    <property type="match status" value="1"/>
</dbReference>
<dbReference type="InterPro" id="IPR003594">
    <property type="entry name" value="HATPase_dom"/>
</dbReference>
<dbReference type="Gene3D" id="3.30.565.10">
    <property type="entry name" value="Histidine kinase-like ATPase, C-terminal domain"/>
    <property type="match status" value="1"/>
</dbReference>
<feature type="domain" description="PAS" evidence="11">
    <location>
        <begin position="222"/>
        <end position="256"/>
    </location>
</feature>
<name>A0A085W9E5_9BACT</name>
<evidence type="ECO:0000259" key="11">
    <source>
        <dbReference type="PROSITE" id="PS50112"/>
    </source>
</evidence>
<comment type="catalytic activity">
    <reaction evidence="1">
        <text>ATP + protein L-histidine = ADP + protein N-phospho-L-histidine.</text>
        <dbReference type="EC" id="2.7.13.3"/>
    </reaction>
</comment>
<dbReference type="InterPro" id="IPR000014">
    <property type="entry name" value="PAS"/>
</dbReference>
<dbReference type="OrthoDB" id="2041081at2"/>
<proteinExistence type="predicted"/>